<evidence type="ECO:0000256" key="8">
    <source>
        <dbReference type="SAM" id="Phobius"/>
    </source>
</evidence>
<dbReference type="Pfam" id="PF07798">
    <property type="entry name" value="CCDC90-like"/>
    <property type="match status" value="1"/>
</dbReference>
<dbReference type="OrthoDB" id="5424147at2759"/>
<feature type="transmembrane region" description="Helical" evidence="8">
    <location>
        <begin position="346"/>
        <end position="365"/>
    </location>
</feature>
<keyword evidence="6" id="KW-0496">Mitochondrion</keyword>
<keyword evidence="7 8" id="KW-0472">Membrane</keyword>
<dbReference type="PANTHER" id="PTHR14360">
    <property type="entry name" value="PROTEIN FMP32, MITOCHONDRIAL"/>
    <property type="match status" value="1"/>
</dbReference>
<dbReference type="InterPro" id="IPR024461">
    <property type="entry name" value="CCDC90-like"/>
</dbReference>
<dbReference type="GO" id="GO:0005739">
    <property type="term" value="C:mitochondrion"/>
    <property type="evidence" value="ECO:0007669"/>
    <property type="project" value="UniProtKB-SubCell"/>
</dbReference>
<dbReference type="PANTHER" id="PTHR14360:SF12">
    <property type="entry name" value="MOZ PROTEIN REPRESENTS A CHROMATIN-ASSOCIATED ACETYLTRANSFERASE"/>
    <property type="match status" value="1"/>
</dbReference>
<dbReference type="AlphaFoldDB" id="A0A9P7YWK5"/>
<evidence type="ECO:0000256" key="6">
    <source>
        <dbReference type="ARBA" id="ARBA00023128"/>
    </source>
</evidence>
<keyword evidence="5" id="KW-0175">Coiled coil</keyword>
<sequence>MSNPRLTFLYPHVFRNMRNSEAATKTIRIKPSARAPLPSRRDFATSQMQRDRLVERHGKAVEPFLAKGESPESMKLYTPEPEKAGKVIPESEQKTARSEAEVKYEDVSAGALSEELQAALMLPGDLENSTSDKELEEKPTPLQQAAINTADTSAPLDNILHMPPPETQEEEDANKPPHLQAPPYVHHFDTYTLVQQVEAGGFTSEQSVTAMKAVRAILADNLQLAKSGLVSKSGVENESYLFRAACSELKTEVQNQRKANNEKMRRERTILQHEVDILGQKLGQDLLTLRDDLKGMFDDRKMSVRQEQRAAESAIQQLNYKITVDLNSEIKSEVEGVRWLLTRRSVMGILFMAFMVLSSLRYASVQSHSAEIKRKRQAEAAVALDERKFEDVPLSATDILAAN</sequence>
<evidence type="ECO:0000256" key="5">
    <source>
        <dbReference type="ARBA" id="ARBA00023054"/>
    </source>
</evidence>
<dbReference type="Gene3D" id="1.20.5.340">
    <property type="match status" value="1"/>
</dbReference>
<evidence type="ECO:0000256" key="3">
    <source>
        <dbReference type="ARBA" id="ARBA00022692"/>
    </source>
</evidence>
<name>A0A9P7YWK5_9HELO</name>
<keyword evidence="4 8" id="KW-1133">Transmembrane helix</keyword>
<protein>
    <submittedName>
        <fullName evidence="9">Uncharacterized protein</fullName>
    </submittedName>
</protein>
<comment type="caution">
    <text evidence="9">The sequence shown here is derived from an EMBL/GenBank/DDBJ whole genome shotgun (WGS) entry which is preliminary data.</text>
</comment>
<dbReference type="EMBL" id="MU254276">
    <property type="protein sequence ID" value="KAG9241075.1"/>
    <property type="molecule type" value="Genomic_DNA"/>
</dbReference>
<evidence type="ECO:0000256" key="1">
    <source>
        <dbReference type="ARBA" id="ARBA00004173"/>
    </source>
</evidence>
<accession>A0A9P7YWK5</accession>
<evidence type="ECO:0000256" key="7">
    <source>
        <dbReference type="ARBA" id="ARBA00023136"/>
    </source>
</evidence>
<proteinExistence type="predicted"/>
<evidence type="ECO:0000313" key="10">
    <source>
        <dbReference type="Proteomes" id="UP000887226"/>
    </source>
</evidence>
<dbReference type="Proteomes" id="UP000887226">
    <property type="component" value="Unassembled WGS sequence"/>
</dbReference>
<comment type="subcellular location">
    <subcellularLocation>
        <location evidence="2">Membrane</location>
    </subcellularLocation>
    <subcellularLocation>
        <location evidence="1">Mitochondrion</location>
    </subcellularLocation>
</comment>
<keyword evidence="3 8" id="KW-0812">Transmembrane</keyword>
<dbReference type="GO" id="GO:0016020">
    <property type="term" value="C:membrane"/>
    <property type="evidence" value="ECO:0007669"/>
    <property type="project" value="UniProtKB-SubCell"/>
</dbReference>
<organism evidence="9 10">
    <name type="scientific">Calycina marina</name>
    <dbReference type="NCBI Taxonomy" id="1763456"/>
    <lineage>
        <taxon>Eukaryota</taxon>
        <taxon>Fungi</taxon>
        <taxon>Dikarya</taxon>
        <taxon>Ascomycota</taxon>
        <taxon>Pezizomycotina</taxon>
        <taxon>Leotiomycetes</taxon>
        <taxon>Helotiales</taxon>
        <taxon>Pezizellaceae</taxon>
        <taxon>Calycina</taxon>
    </lineage>
</organism>
<evidence type="ECO:0000256" key="2">
    <source>
        <dbReference type="ARBA" id="ARBA00004370"/>
    </source>
</evidence>
<evidence type="ECO:0000313" key="9">
    <source>
        <dbReference type="EMBL" id="KAG9241075.1"/>
    </source>
</evidence>
<gene>
    <name evidence="9" type="ORF">BJ878DRAFT_558979</name>
</gene>
<evidence type="ECO:0000256" key="4">
    <source>
        <dbReference type="ARBA" id="ARBA00022989"/>
    </source>
</evidence>
<keyword evidence="10" id="KW-1185">Reference proteome</keyword>
<reference evidence="9" key="1">
    <citation type="journal article" date="2021" name="IMA Fungus">
        <title>Genomic characterization of three marine fungi, including Emericellopsis atlantica sp. nov. with signatures of a generalist lifestyle and marine biomass degradation.</title>
        <authorList>
            <person name="Hagestad O.C."/>
            <person name="Hou L."/>
            <person name="Andersen J.H."/>
            <person name="Hansen E.H."/>
            <person name="Altermark B."/>
            <person name="Li C."/>
            <person name="Kuhnert E."/>
            <person name="Cox R.J."/>
            <person name="Crous P.W."/>
            <person name="Spatafora J.W."/>
            <person name="Lail K."/>
            <person name="Amirebrahimi M."/>
            <person name="Lipzen A."/>
            <person name="Pangilinan J."/>
            <person name="Andreopoulos W."/>
            <person name="Hayes R.D."/>
            <person name="Ng V."/>
            <person name="Grigoriev I.V."/>
            <person name="Jackson S.A."/>
            <person name="Sutton T.D.S."/>
            <person name="Dobson A.D.W."/>
            <person name="Rama T."/>
        </authorList>
    </citation>
    <scope>NUCLEOTIDE SEQUENCE</scope>
    <source>
        <strain evidence="9">TRa3180A</strain>
    </source>
</reference>